<dbReference type="Gene3D" id="2.60.120.430">
    <property type="entry name" value="Galactose-binding lectin"/>
    <property type="match status" value="1"/>
</dbReference>
<name>A0A445CL61_ARAHY</name>
<evidence type="ECO:0000256" key="1">
    <source>
        <dbReference type="ARBA" id="ARBA00004167"/>
    </source>
</evidence>
<reference evidence="8 9" key="1">
    <citation type="submission" date="2019-01" db="EMBL/GenBank/DDBJ databases">
        <title>Sequencing of cultivated peanut Arachis hypogaea provides insights into genome evolution and oil improvement.</title>
        <authorList>
            <person name="Chen X."/>
        </authorList>
    </citation>
    <scope>NUCLEOTIDE SEQUENCE [LARGE SCALE GENOMIC DNA]</scope>
    <source>
        <strain evidence="9">cv. Fuhuasheng</strain>
        <tissue evidence="8">Leaves</tissue>
    </source>
</reference>
<keyword evidence="3 6" id="KW-0732">Signal</keyword>
<evidence type="ECO:0000256" key="4">
    <source>
        <dbReference type="ARBA" id="ARBA00022989"/>
    </source>
</evidence>
<keyword evidence="4" id="KW-1133">Transmembrane helix</keyword>
<keyword evidence="5" id="KW-0472">Membrane</keyword>
<gene>
    <name evidence="8" type="ORF">Ahy_A06g026648</name>
</gene>
<dbReference type="PANTHER" id="PTHR45631">
    <property type="entry name" value="OS07G0107800 PROTEIN-RELATED"/>
    <property type="match status" value="1"/>
</dbReference>
<feature type="chain" id="PRO_5019207224" description="Malectin-like domain-containing protein" evidence="6">
    <location>
        <begin position="18"/>
        <end position="371"/>
    </location>
</feature>
<evidence type="ECO:0000256" key="6">
    <source>
        <dbReference type="SAM" id="SignalP"/>
    </source>
</evidence>
<dbReference type="Pfam" id="PF12819">
    <property type="entry name" value="Malectin_like"/>
    <property type="match status" value="1"/>
</dbReference>
<keyword evidence="2" id="KW-0812">Transmembrane</keyword>
<dbReference type="GO" id="GO:0016020">
    <property type="term" value="C:membrane"/>
    <property type="evidence" value="ECO:0007669"/>
    <property type="project" value="UniProtKB-SubCell"/>
</dbReference>
<dbReference type="PANTHER" id="PTHR45631:SF202">
    <property type="entry name" value="SENESCENCE-INDUCED RECEPTOR-LIKE SERINE_THREONINE-PROTEIN KINASE"/>
    <property type="match status" value="1"/>
</dbReference>
<proteinExistence type="predicted"/>
<evidence type="ECO:0000259" key="7">
    <source>
        <dbReference type="Pfam" id="PF12819"/>
    </source>
</evidence>
<accession>A0A445CL61</accession>
<dbReference type="STRING" id="3818.A0A445CL61"/>
<comment type="caution">
    <text evidence="8">The sequence shown here is derived from an EMBL/GenBank/DDBJ whole genome shotgun (WGS) entry which is preliminary data.</text>
</comment>
<dbReference type="AlphaFoldDB" id="A0A445CL61"/>
<evidence type="ECO:0000256" key="5">
    <source>
        <dbReference type="ARBA" id="ARBA00023136"/>
    </source>
</evidence>
<dbReference type="EMBL" id="SDMP01000006">
    <property type="protein sequence ID" value="RYR51676.1"/>
    <property type="molecule type" value="Genomic_DNA"/>
</dbReference>
<evidence type="ECO:0000313" key="8">
    <source>
        <dbReference type="EMBL" id="RYR51676.1"/>
    </source>
</evidence>
<comment type="subcellular location">
    <subcellularLocation>
        <location evidence="1">Membrane</location>
        <topology evidence="1">Single-pass membrane protein</topology>
    </subcellularLocation>
</comment>
<feature type="domain" description="Malectin-like" evidence="7">
    <location>
        <begin position="31"/>
        <end position="354"/>
    </location>
</feature>
<evidence type="ECO:0000256" key="2">
    <source>
        <dbReference type="ARBA" id="ARBA00022692"/>
    </source>
</evidence>
<sequence length="371" mass="42217">MWRTILNVAFLAFLVHAVVLQARDQSGFISIDCGAPAMSNSTDWTDIQYVSDVGFIISSGVPKSVKSDFTTLFKQQQLWTLRNFPKGRRNCYKINNITMGSKYLIRLEFSYGNYDGLNTFPVFDVYLGVNKWDTVSFGAANSNPGGYSIREIIHIVSQEYINICLVNTGLGTPFISIIDLRPLKNDTYSAPPGGSLVTYYHVNLGYPYNNYSNRYEDDPYDRSWIYYIQQGEWVQLNNSSTITAGTFSQNDYQLPEAVMRTAITPANASDPLKINWRPQVTISDEYYIYMHFMEVNNQTREFNIFVDGKPFYENLVPPYLSTKTITVVSNAINISFHKTSRSTLPPIINAIEVYGLIQFYQSDTFQADGIC</sequence>
<organism evidence="8 9">
    <name type="scientific">Arachis hypogaea</name>
    <name type="common">Peanut</name>
    <dbReference type="NCBI Taxonomy" id="3818"/>
    <lineage>
        <taxon>Eukaryota</taxon>
        <taxon>Viridiplantae</taxon>
        <taxon>Streptophyta</taxon>
        <taxon>Embryophyta</taxon>
        <taxon>Tracheophyta</taxon>
        <taxon>Spermatophyta</taxon>
        <taxon>Magnoliopsida</taxon>
        <taxon>eudicotyledons</taxon>
        <taxon>Gunneridae</taxon>
        <taxon>Pentapetalae</taxon>
        <taxon>rosids</taxon>
        <taxon>fabids</taxon>
        <taxon>Fabales</taxon>
        <taxon>Fabaceae</taxon>
        <taxon>Papilionoideae</taxon>
        <taxon>50 kb inversion clade</taxon>
        <taxon>dalbergioids sensu lato</taxon>
        <taxon>Dalbergieae</taxon>
        <taxon>Pterocarpus clade</taxon>
        <taxon>Arachis</taxon>
    </lineage>
</organism>
<keyword evidence="9" id="KW-1185">Reference proteome</keyword>
<dbReference type="Proteomes" id="UP000289738">
    <property type="component" value="Chromosome A06"/>
</dbReference>
<evidence type="ECO:0000256" key="3">
    <source>
        <dbReference type="ARBA" id="ARBA00022729"/>
    </source>
</evidence>
<protein>
    <recommendedName>
        <fullName evidence="7">Malectin-like domain-containing protein</fullName>
    </recommendedName>
</protein>
<evidence type="ECO:0000313" key="9">
    <source>
        <dbReference type="Proteomes" id="UP000289738"/>
    </source>
</evidence>
<dbReference type="InterPro" id="IPR024788">
    <property type="entry name" value="Malectin-like_Carb-bd_dom"/>
</dbReference>
<feature type="signal peptide" evidence="6">
    <location>
        <begin position="1"/>
        <end position="17"/>
    </location>
</feature>